<dbReference type="AlphaFoldDB" id="K8F4Z6"/>
<reference evidence="4 5" key="1">
    <citation type="submission" date="2011-10" db="EMBL/GenBank/DDBJ databases">
        <authorList>
            <person name="Genoscope - CEA"/>
        </authorList>
    </citation>
    <scope>NUCLEOTIDE SEQUENCE [LARGE SCALE GENOMIC DNA]</scope>
    <source>
        <strain evidence="4 5">RCC 1105</strain>
    </source>
</reference>
<dbReference type="OrthoDB" id="42898at2759"/>
<dbReference type="PANTHER" id="PTHR34826:SF2">
    <property type="entry name" value="UPF0590 PROTEIN C409.17C"/>
    <property type="match status" value="1"/>
</dbReference>
<dbReference type="CDD" id="cd04371">
    <property type="entry name" value="DEP"/>
    <property type="match status" value="1"/>
</dbReference>
<feature type="compositionally biased region" description="Basic residues" evidence="1">
    <location>
        <begin position="1"/>
        <end position="11"/>
    </location>
</feature>
<dbReference type="SMART" id="SM00049">
    <property type="entry name" value="DEP"/>
    <property type="match status" value="1"/>
</dbReference>
<dbReference type="PANTHER" id="PTHR34826">
    <property type="entry name" value="UPF0590 PROTEIN C409.17C"/>
    <property type="match status" value="1"/>
</dbReference>
<evidence type="ECO:0000256" key="1">
    <source>
        <dbReference type="SAM" id="MobiDB-lite"/>
    </source>
</evidence>
<evidence type="ECO:0000313" key="5">
    <source>
        <dbReference type="Proteomes" id="UP000198341"/>
    </source>
</evidence>
<sequence length="757" mass="84971">MPSSPSRKHVDRRGQIQISTPGEENYSTKNTKDDTNDHTHTIFQTARETPNNGYKSDFSEYSDSDSEEEDEEVLNDDVDAIARRDSRDEIARLFQLTVRMSTQIVSSTHRRKLRQYRNCFTGRVAVQWMLANKIRSNLKECVELGNHMVKLNMIVPLKRKGGFANRSFLYRYNFVDEKNTKFSSSNNLLARDTNSGLSTQRFVQLSVELEKMTEEMKNLASQTENTKSGVRFLARETAANMERAERIIMAIRTQLHWARSAVVALAIGVLLMVFNQRKMYMSAVASSGGFGEASTDSTFKFGVLSIIVSRTLEVTAIVALFAAIVSLFLQDGGEMLSNMFMDSSDLEKSNEETSLKMTGLDDNVAKGGRYGGNVTSPSSSANPSLLERTSSVISVGNVSRRLSSKLRRSSIEPQLSAREEMRTMPEDYASPPPGEDDVKSWKENQNGDVGVRLSPLNTFQRLVGNTVSERQKESGDVPLQRPFHFESELFSGKCVFFIRNVPSTPEEVFNGKARQIQICVQGKFKEPVPIDDLVFGQFMVRPMVNLPSRWLLALATRVCQSFGAKYTMILSSPSDARPFIRAPLILAAQTICVSKPGEEPDVTGAAIEDTNLLEYMPNDLSHAERRKFILKYLKQIKSAQLKKTSSSGSTEPAAKVPVFDTENVYTFCFWQAQIDFSKYICDLGIAQFNLSKIVDGQPLAAGCKTRDGRLAFRFEMWHANIVEAARRAFDFARHEKLEKALKYQEKKPLASPQPLNG</sequence>
<organism evidence="4 5">
    <name type="scientific">Bathycoccus prasinos</name>
    <dbReference type="NCBI Taxonomy" id="41875"/>
    <lineage>
        <taxon>Eukaryota</taxon>
        <taxon>Viridiplantae</taxon>
        <taxon>Chlorophyta</taxon>
        <taxon>Mamiellophyceae</taxon>
        <taxon>Mamiellales</taxon>
        <taxon>Bathycoccaceae</taxon>
        <taxon>Bathycoccus</taxon>
    </lineage>
</organism>
<feature type="transmembrane region" description="Helical" evidence="2">
    <location>
        <begin position="256"/>
        <end position="274"/>
    </location>
</feature>
<evidence type="ECO:0000259" key="3">
    <source>
        <dbReference type="PROSITE" id="PS50186"/>
    </source>
</evidence>
<dbReference type="SUPFAM" id="SSF46785">
    <property type="entry name" value="Winged helix' DNA-binding domain"/>
    <property type="match status" value="1"/>
</dbReference>
<gene>
    <name evidence="4" type="ORF">Bathy05g03410</name>
</gene>
<dbReference type="EMBL" id="FO082274">
    <property type="protein sequence ID" value="CCO16618.1"/>
    <property type="molecule type" value="Genomic_DNA"/>
</dbReference>
<dbReference type="GeneID" id="19015844"/>
<dbReference type="STRING" id="41875.K8F4Z6"/>
<dbReference type="Gene3D" id="1.10.10.10">
    <property type="entry name" value="Winged helix-like DNA-binding domain superfamily/Winged helix DNA-binding domain"/>
    <property type="match status" value="1"/>
</dbReference>
<dbReference type="Pfam" id="PF00610">
    <property type="entry name" value="DEP"/>
    <property type="match status" value="1"/>
</dbReference>
<feature type="region of interest" description="Disordered" evidence="1">
    <location>
        <begin position="1"/>
        <end position="73"/>
    </location>
</feature>
<keyword evidence="2" id="KW-0812">Transmembrane</keyword>
<proteinExistence type="predicted"/>
<dbReference type="PROSITE" id="PS50186">
    <property type="entry name" value="DEP"/>
    <property type="match status" value="1"/>
</dbReference>
<keyword evidence="2" id="KW-0472">Membrane</keyword>
<name>K8F4Z6_9CHLO</name>
<feature type="compositionally biased region" description="Polar residues" evidence="1">
    <location>
        <begin position="42"/>
        <end position="54"/>
    </location>
</feature>
<dbReference type="Proteomes" id="UP000198341">
    <property type="component" value="Chromosome 5"/>
</dbReference>
<dbReference type="InterPro" id="IPR036390">
    <property type="entry name" value="WH_DNA-bd_sf"/>
</dbReference>
<feature type="region of interest" description="Disordered" evidence="1">
    <location>
        <begin position="404"/>
        <end position="438"/>
    </location>
</feature>
<dbReference type="eggNOG" id="ENOG502SAPD">
    <property type="taxonomic scope" value="Eukaryota"/>
</dbReference>
<feature type="compositionally biased region" description="Polar residues" evidence="1">
    <location>
        <begin position="16"/>
        <end position="27"/>
    </location>
</feature>
<dbReference type="RefSeq" id="XP_007513060.1">
    <property type="nucleotide sequence ID" value="XM_007512998.1"/>
</dbReference>
<keyword evidence="5" id="KW-1185">Reference proteome</keyword>
<evidence type="ECO:0000256" key="2">
    <source>
        <dbReference type="SAM" id="Phobius"/>
    </source>
</evidence>
<dbReference type="Pfam" id="PF08588">
    <property type="entry name" value="Duc1"/>
    <property type="match status" value="1"/>
</dbReference>
<dbReference type="KEGG" id="bpg:Bathy05g03410"/>
<feature type="domain" description="DEP" evidence="3">
    <location>
        <begin position="100"/>
        <end position="176"/>
    </location>
</feature>
<dbReference type="InterPro" id="IPR013897">
    <property type="entry name" value="Duc1"/>
</dbReference>
<feature type="compositionally biased region" description="Acidic residues" evidence="1">
    <location>
        <begin position="60"/>
        <end position="73"/>
    </location>
</feature>
<accession>K8F4Z6</accession>
<keyword evidence="2" id="KW-1133">Transmembrane helix</keyword>
<dbReference type="InterPro" id="IPR000591">
    <property type="entry name" value="DEP_dom"/>
</dbReference>
<dbReference type="GO" id="GO:0035556">
    <property type="term" value="P:intracellular signal transduction"/>
    <property type="evidence" value="ECO:0007669"/>
    <property type="project" value="InterPro"/>
</dbReference>
<feature type="transmembrane region" description="Helical" evidence="2">
    <location>
        <begin position="307"/>
        <end position="329"/>
    </location>
</feature>
<evidence type="ECO:0000313" key="4">
    <source>
        <dbReference type="EMBL" id="CCO16618.1"/>
    </source>
</evidence>
<feature type="compositionally biased region" description="Basic and acidic residues" evidence="1">
    <location>
        <begin position="30"/>
        <end position="40"/>
    </location>
</feature>
<protein>
    <recommendedName>
        <fullName evidence="3">DEP domain-containing protein</fullName>
    </recommendedName>
</protein>
<dbReference type="InterPro" id="IPR036388">
    <property type="entry name" value="WH-like_DNA-bd_sf"/>
</dbReference>